<dbReference type="Proteomes" id="UP000009131">
    <property type="component" value="Unassembled WGS sequence"/>
</dbReference>
<evidence type="ECO:0000256" key="1">
    <source>
        <dbReference type="SAM" id="MobiDB-lite"/>
    </source>
</evidence>
<keyword evidence="4" id="KW-1185">Reference proteome</keyword>
<feature type="compositionally biased region" description="Low complexity" evidence="1">
    <location>
        <begin position="128"/>
        <end position="137"/>
    </location>
</feature>
<organism evidence="3 4">
    <name type="scientific">Mixia osmundae (strain CBS 9802 / IAM 14324 / JCM 22182 / KY 12970)</name>
    <dbReference type="NCBI Taxonomy" id="764103"/>
    <lineage>
        <taxon>Eukaryota</taxon>
        <taxon>Fungi</taxon>
        <taxon>Dikarya</taxon>
        <taxon>Basidiomycota</taxon>
        <taxon>Pucciniomycotina</taxon>
        <taxon>Mixiomycetes</taxon>
        <taxon>Mixiales</taxon>
        <taxon>Mixiaceae</taxon>
        <taxon>Mixia</taxon>
    </lineage>
</organism>
<evidence type="ECO:0000259" key="2">
    <source>
        <dbReference type="PROSITE" id="PS51673"/>
    </source>
</evidence>
<feature type="compositionally biased region" description="Basic and acidic residues" evidence="1">
    <location>
        <begin position="532"/>
        <end position="545"/>
    </location>
</feature>
<feature type="compositionally biased region" description="Polar residues" evidence="1">
    <location>
        <begin position="94"/>
        <end position="103"/>
    </location>
</feature>
<dbReference type="InParanoid" id="G7DSC6"/>
<feature type="region of interest" description="Disordered" evidence="1">
    <location>
        <begin position="127"/>
        <end position="282"/>
    </location>
</feature>
<feature type="region of interest" description="Disordered" evidence="1">
    <location>
        <begin position="352"/>
        <end position="371"/>
    </location>
</feature>
<dbReference type="InterPro" id="IPR024771">
    <property type="entry name" value="SUZ"/>
</dbReference>
<feature type="compositionally biased region" description="Polar residues" evidence="1">
    <location>
        <begin position="477"/>
        <end position="492"/>
    </location>
</feature>
<evidence type="ECO:0000313" key="3">
    <source>
        <dbReference type="EMBL" id="GAA93486.1"/>
    </source>
</evidence>
<feature type="region of interest" description="Disordered" evidence="1">
    <location>
        <begin position="81"/>
        <end position="103"/>
    </location>
</feature>
<feature type="region of interest" description="Disordered" evidence="1">
    <location>
        <begin position="523"/>
        <end position="546"/>
    </location>
</feature>
<feature type="region of interest" description="Disordered" evidence="1">
    <location>
        <begin position="784"/>
        <end position="805"/>
    </location>
</feature>
<dbReference type="PROSITE" id="PS51673">
    <property type="entry name" value="SUZ"/>
    <property type="match status" value="1"/>
</dbReference>
<reference evidence="3 4" key="1">
    <citation type="journal article" date="2011" name="J. Gen. Appl. Microbiol.">
        <title>Draft genome sequencing of the enigmatic basidiomycete Mixia osmundae.</title>
        <authorList>
            <person name="Nishida H."/>
            <person name="Nagatsuka Y."/>
            <person name="Sugiyama J."/>
        </authorList>
    </citation>
    <scope>NUCLEOTIDE SEQUENCE [LARGE SCALE GENOMIC DNA]</scope>
    <source>
        <strain evidence="4">CBS 9802 / IAM 14324 / JCM 22182 / KY 12970</strain>
    </source>
</reference>
<feature type="compositionally biased region" description="Low complexity" evidence="1">
    <location>
        <begin position="199"/>
        <end position="208"/>
    </location>
</feature>
<name>G7DSC6_MIXOS</name>
<protein>
    <recommendedName>
        <fullName evidence="2">SUZ domain-containing protein</fullName>
    </recommendedName>
</protein>
<dbReference type="EMBL" id="BABT02000007">
    <property type="protein sequence ID" value="GAA93486.1"/>
    <property type="molecule type" value="Genomic_DNA"/>
</dbReference>
<evidence type="ECO:0000313" key="4">
    <source>
        <dbReference type="Proteomes" id="UP000009131"/>
    </source>
</evidence>
<dbReference type="Pfam" id="PF12752">
    <property type="entry name" value="SUZ"/>
    <property type="match status" value="1"/>
</dbReference>
<sequence length="1043" mass="113540">MSAALARSSVKIQRDPFDDWETEEDLAQQANEVQASNRPAMGSTHLDAAEVTDQANAQLWNAPQFEILSASTQARAAPAQQATQIKLASRHTRSAAQATPLSATPSINAGMLAANQPRGMQILRRPTAQRQQELLQEAQERQRRAEATGKSLEEREKEYQKAKERIFGASSAKLSLPEDAAPGQLSRPKSKEPQKRSPRASPGRSGSPVVAAVEPSSAKATLYDGASEPSGYVSKMNPSRDGAPAQLIARATRSPRPPADSSIGFASLSLQQDDLPPPVAAPQGEVFVKVKSQRDTMEEMSVDECPWPLPGSTSLHEPTMTKESPLDRLAYLDRCSAYGGYDSSVPSETASLLADHSTSPSDSSVFAQPSDSSNVSFLLPYRSASDPSATSIEYRGSPRPHLLRDSPRISAYDRLTMPSEVSRRDSILLDPPRPSVHTGTCSEATKDVDSETEDDDRLPLLFAACTPEHQRQESSRSRQTTATSPYAHSSDTTTRRQATDWMILHLEPNMCTPSCAPDMAETCRTGTLSGDDEPKQHSSGDETSAHARQWKVAGLQWNAKETQLKITRKGTIEARAIKPHESTLAASTARSASRPAHGRAKSAQDPRCSLSSSVMIEHLPELGYHQLISGRLERQTTRDTADRATSFDLESGQLMPFPAEQCNWSPWSSNGALHNMHEEEIDLISPTQSTSNSVNKLRRLWSLGRLKNVQQSTPASRRANSDASSLTLVSDLSGRSQPISLSKSWRPVASSSGSTLPTPPLAIPTRDEDDILAYYLSAATISPSAPGAARRSSEIPAPGSPYSISPTSATCHDMMELLHDSPSPMPRKKKSIAARLGHKLGQWTSPKQKNAVKSSLQYSATYAPLVMQPAPPRVAVKPLRACQSDSNLFFRSQDERIRRSPTFKPIPDGHCPETEDAASFVSWTAGVRIAQVAECHTSDTTSRNSLAGDDIPLARLTQAYRAASSRMQTRATCTDQQQSRTIDLSRAGADQSCNMRSGDRLEVMQPRLAQGRSRRVLAREDDVPLAMVAQCRNHLLAWKHQGV</sequence>
<feature type="domain" description="SUZ" evidence="2">
    <location>
        <begin position="103"/>
        <end position="171"/>
    </location>
</feature>
<feature type="compositionally biased region" description="Low complexity" evidence="1">
    <location>
        <begin position="582"/>
        <end position="594"/>
    </location>
</feature>
<reference evidence="3 4" key="2">
    <citation type="journal article" date="2012" name="Open Biol.">
        <title>Characteristics of nucleosomes and linker DNA regions on the genome of the basidiomycete Mixia osmundae revealed by mono- and dinucleosome mapping.</title>
        <authorList>
            <person name="Nishida H."/>
            <person name="Kondo S."/>
            <person name="Matsumoto T."/>
            <person name="Suzuki Y."/>
            <person name="Yoshikawa H."/>
            <person name="Taylor T.D."/>
            <person name="Sugiyama J."/>
        </authorList>
    </citation>
    <scope>NUCLEOTIDE SEQUENCE [LARGE SCALE GENOMIC DNA]</scope>
    <source>
        <strain evidence="4">CBS 9802 / IAM 14324 / JCM 22182 / KY 12970</strain>
    </source>
</reference>
<dbReference type="AlphaFoldDB" id="G7DSC6"/>
<feature type="region of interest" description="Disordered" evidence="1">
    <location>
        <begin position="580"/>
        <end position="608"/>
    </location>
</feature>
<proteinExistence type="predicted"/>
<feature type="region of interest" description="Disordered" evidence="1">
    <location>
        <begin position="709"/>
        <end position="762"/>
    </location>
</feature>
<feature type="compositionally biased region" description="Basic and acidic residues" evidence="1">
    <location>
        <begin position="138"/>
        <end position="166"/>
    </location>
</feature>
<feature type="region of interest" description="Disordered" evidence="1">
    <location>
        <begin position="386"/>
        <end position="405"/>
    </location>
</feature>
<feature type="compositionally biased region" description="Polar residues" evidence="1">
    <location>
        <begin position="721"/>
        <end position="743"/>
    </location>
</feature>
<feature type="region of interest" description="Disordered" evidence="1">
    <location>
        <begin position="422"/>
        <end position="495"/>
    </location>
</feature>
<feature type="region of interest" description="Disordered" evidence="1">
    <location>
        <begin position="299"/>
        <end position="322"/>
    </location>
</feature>
<accession>G7DSC6</accession>
<comment type="caution">
    <text evidence="3">The sequence shown here is derived from an EMBL/GenBank/DDBJ whole genome shotgun (WGS) entry which is preliminary data.</text>
</comment>
<dbReference type="HOGENOM" id="CLU_292228_0_0_1"/>
<gene>
    <name evidence="3" type="primary">Mo00127</name>
    <name evidence="3" type="ORF">E5Q_00127</name>
</gene>